<keyword evidence="3" id="KW-1185">Reference proteome</keyword>
<accession>A0A9Q0GQ22</accession>
<gene>
    <name evidence="2" type="ORF">NE237_028312</name>
</gene>
<evidence type="ECO:0000256" key="1">
    <source>
        <dbReference type="SAM" id="MobiDB-lite"/>
    </source>
</evidence>
<evidence type="ECO:0000313" key="3">
    <source>
        <dbReference type="Proteomes" id="UP001141806"/>
    </source>
</evidence>
<dbReference type="Proteomes" id="UP001141806">
    <property type="component" value="Unassembled WGS sequence"/>
</dbReference>
<protein>
    <submittedName>
        <fullName evidence="2">Uncharacterized protein</fullName>
    </submittedName>
</protein>
<dbReference type="EMBL" id="JAMYWD010000012">
    <property type="protein sequence ID" value="KAJ4951480.1"/>
    <property type="molecule type" value="Genomic_DNA"/>
</dbReference>
<name>A0A9Q0GQ22_9MAGN</name>
<reference evidence="2" key="1">
    <citation type="journal article" date="2023" name="Plant J.">
        <title>The genome of the king protea, Protea cynaroides.</title>
        <authorList>
            <person name="Chang J."/>
            <person name="Duong T.A."/>
            <person name="Schoeman C."/>
            <person name="Ma X."/>
            <person name="Roodt D."/>
            <person name="Barker N."/>
            <person name="Li Z."/>
            <person name="Van de Peer Y."/>
            <person name="Mizrachi E."/>
        </authorList>
    </citation>
    <scope>NUCLEOTIDE SEQUENCE</scope>
    <source>
        <tissue evidence="2">Young leaves</tissue>
    </source>
</reference>
<comment type="caution">
    <text evidence="2">The sequence shown here is derived from an EMBL/GenBank/DDBJ whole genome shotgun (WGS) entry which is preliminary data.</text>
</comment>
<sequence>METVGCNGLDMKGIFKRWGLPSIGGISKTQIVDVSETRDTVAYVFEDFQGLSDTAPIPLDLPNQITHQEVPDVVDGAEGGDDEVDVKVESSQLKRWGRKRHHSVKKVARKRRISHQRAMERLLPLGPPPPIDEEPQGRSPFANVEPQGPSSAKINLGSELNVEYLAIKDPLAAEYLAWKIHISKDVEAYKELSYIDANNRALCHNFKVYSFGVYLSYLNSGLTRLV</sequence>
<proteinExistence type="predicted"/>
<dbReference type="AlphaFoldDB" id="A0A9Q0GQ22"/>
<feature type="region of interest" description="Disordered" evidence="1">
    <location>
        <begin position="122"/>
        <end position="150"/>
    </location>
</feature>
<organism evidence="2 3">
    <name type="scientific">Protea cynaroides</name>
    <dbReference type="NCBI Taxonomy" id="273540"/>
    <lineage>
        <taxon>Eukaryota</taxon>
        <taxon>Viridiplantae</taxon>
        <taxon>Streptophyta</taxon>
        <taxon>Embryophyta</taxon>
        <taxon>Tracheophyta</taxon>
        <taxon>Spermatophyta</taxon>
        <taxon>Magnoliopsida</taxon>
        <taxon>Proteales</taxon>
        <taxon>Proteaceae</taxon>
        <taxon>Protea</taxon>
    </lineage>
</organism>
<evidence type="ECO:0000313" key="2">
    <source>
        <dbReference type="EMBL" id="KAJ4951480.1"/>
    </source>
</evidence>